<evidence type="ECO:0000256" key="4">
    <source>
        <dbReference type="ARBA" id="ARBA00023136"/>
    </source>
</evidence>
<dbReference type="InterPro" id="IPR010445">
    <property type="entry name" value="LapA_dom"/>
</dbReference>
<dbReference type="AlphaFoldDB" id="A0A840XVI9"/>
<organism evidence="7 8">
    <name type="scientific">Neoroseomonas alkaliterrae</name>
    <dbReference type="NCBI Taxonomy" id="1452450"/>
    <lineage>
        <taxon>Bacteria</taxon>
        <taxon>Pseudomonadati</taxon>
        <taxon>Pseudomonadota</taxon>
        <taxon>Alphaproteobacteria</taxon>
        <taxon>Acetobacterales</taxon>
        <taxon>Acetobacteraceae</taxon>
        <taxon>Neoroseomonas</taxon>
    </lineage>
</organism>
<feature type="domain" description="Lipopolysaccharide assembly protein A" evidence="6">
    <location>
        <begin position="20"/>
        <end position="84"/>
    </location>
</feature>
<keyword evidence="2 5" id="KW-0812">Transmembrane</keyword>
<keyword evidence="4 5" id="KW-0472">Membrane</keyword>
<reference evidence="7 8" key="1">
    <citation type="submission" date="2020-08" db="EMBL/GenBank/DDBJ databases">
        <title>Genomic Encyclopedia of Type Strains, Phase IV (KMG-IV): sequencing the most valuable type-strain genomes for metagenomic binning, comparative biology and taxonomic classification.</title>
        <authorList>
            <person name="Goeker M."/>
        </authorList>
    </citation>
    <scope>NUCLEOTIDE SEQUENCE [LARGE SCALE GENOMIC DNA]</scope>
    <source>
        <strain evidence="7 8">DSM 25895</strain>
    </source>
</reference>
<dbReference type="Proteomes" id="UP000562254">
    <property type="component" value="Unassembled WGS sequence"/>
</dbReference>
<feature type="transmembrane region" description="Helical" evidence="5">
    <location>
        <begin position="37"/>
        <end position="60"/>
    </location>
</feature>
<protein>
    <submittedName>
        <fullName evidence="7">Putative integral membrane protein</fullName>
    </submittedName>
</protein>
<accession>A0A840XVI9</accession>
<evidence type="ECO:0000313" key="7">
    <source>
        <dbReference type="EMBL" id="MBB5688157.1"/>
    </source>
</evidence>
<proteinExistence type="predicted"/>
<dbReference type="GO" id="GO:0005886">
    <property type="term" value="C:plasma membrane"/>
    <property type="evidence" value="ECO:0007669"/>
    <property type="project" value="InterPro"/>
</dbReference>
<evidence type="ECO:0000256" key="5">
    <source>
        <dbReference type="SAM" id="Phobius"/>
    </source>
</evidence>
<evidence type="ECO:0000256" key="2">
    <source>
        <dbReference type="ARBA" id="ARBA00022692"/>
    </source>
</evidence>
<evidence type="ECO:0000259" key="6">
    <source>
        <dbReference type="Pfam" id="PF06305"/>
    </source>
</evidence>
<keyword evidence="3 5" id="KW-1133">Transmembrane helix</keyword>
<gene>
    <name evidence="7" type="ORF">FHS88_000267</name>
</gene>
<sequence>MRWLLFLPLAGVVALFALSNRDPVALRLWPFEPSLHLPLGIAVLLAAAAGFLLGAVIVWLSDLPARSRSRAAQRRAASLERELDGLRARERSDAADRLAGRAT</sequence>
<keyword evidence="8" id="KW-1185">Reference proteome</keyword>
<dbReference type="RefSeq" id="WP_184480531.1">
    <property type="nucleotide sequence ID" value="NZ_JACIJE010000001.1"/>
</dbReference>
<evidence type="ECO:0000313" key="8">
    <source>
        <dbReference type="Proteomes" id="UP000562254"/>
    </source>
</evidence>
<comment type="caution">
    <text evidence="7">The sequence shown here is derived from an EMBL/GenBank/DDBJ whole genome shotgun (WGS) entry which is preliminary data.</text>
</comment>
<name>A0A840XVI9_9PROT</name>
<dbReference type="Pfam" id="PF06305">
    <property type="entry name" value="LapA_dom"/>
    <property type="match status" value="1"/>
</dbReference>
<dbReference type="EMBL" id="JACIJE010000001">
    <property type="protein sequence ID" value="MBB5688157.1"/>
    <property type="molecule type" value="Genomic_DNA"/>
</dbReference>
<evidence type="ECO:0000256" key="3">
    <source>
        <dbReference type="ARBA" id="ARBA00022989"/>
    </source>
</evidence>
<evidence type="ECO:0000256" key="1">
    <source>
        <dbReference type="ARBA" id="ARBA00022475"/>
    </source>
</evidence>
<keyword evidence="1" id="KW-1003">Cell membrane</keyword>